<feature type="domain" description="Cation efflux protein transmembrane" evidence="7">
    <location>
        <begin position="25"/>
        <end position="217"/>
    </location>
</feature>
<dbReference type="SUPFAM" id="SSF161111">
    <property type="entry name" value="Cation efflux protein transmembrane domain-like"/>
    <property type="match status" value="1"/>
</dbReference>
<keyword evidence="6" id="KW-0472">Membrane</keyword>
<dbReference type="SUPFAM" id="SSF160240">
    <property type="entry name" value="Cation efflux protein cytoplasmic domain-like"/>
    <property type="match status" value="1"/>
</dbReference>
<comment type="similarity">
    <text evidence="2">Belongs to the cation diffusion facilitator (CDF) transporter (TC 2.A.4) family.</text>
</comment>
<keyword evidence="4" id="KW-0812">Transmembrane</keyword>
<accession>A0A3B0YYK1</accession>
<sequence length="387" mass="42843">MSNSHSHPPLDPHDHRYLETRKVTLIGAFIDAVLGFGKILIGTISTSTALVADGIHSLSDLATDFIVLFAAKHSSRGADEAHPYGHARIETATTVALGSTLIIVALGIGWHAIERLFSKDYQIPGELALMAALISVVAKESIYHYTMHVAKQIKSKMLEANAWHSRSDAISSVIVVVGILGTMAGIEYLDAIAAVGVAYIIAKIGWRLSWQSVQELVDTGLDQEATDKIRQIISSISGVVDLHYLRTRTMGSDALVDVHIQVGRNLSVSEGHQISENVRWQLIQEMEDISDVLVHIDPEDDAEESEDCCHLPLRNVVMAELEKQWHTIPAYKKIKRITLHYLDNAIQIEVLLPLSEYEGIADVQQLRDSFSLPKNVVHINDIQLYFI</sequence>
<gene>
    <name evidence="9" type="ORF">MNBD_GAMMA12-460</name>
</gene>
<keyword evidence="3" id="KW-0813">Transport</keyword>
<dbReference type="GO" id="GO:0016020">
    <property type="term" value="C:membrane"/>
    <property type="evidence" value="ECO:0007669"/>
    <property type="project" value="UniProtKB-SubCell"/>
</dbReference>
<name>A0A3B0YYK1_9ZZZZ</name>
<dbReference type="PANTHER" id="PTHR43840:SF15">
    <property type="entry name" value="MITOCHONDRIAL METAL TRANSPORTER 1-RELATED"/>
    <property type="match status" value="1"/>
</dbReference>
<proteinExistence type="inferred from homology"/>
<dbReference type="NCBIfam" id="TIGR01297">
    <property type="entry name" value="CDF"/>
    <property type="match status" value="1"/>
</dbReference>
<dbReference type="InterPro" id="IPR036837">
    <property type="entry name" value="Cation_efflux_CTD_sf"/>
</dbReference>
<dbReference type="InterPro" id="IPR002524">
    <property type="entry name" value="Cation_efflux"/>
</dbReference>
<evidence type="ECO:0000256" key="4">
    <source>
        <dbReference type="ARBA" id="ARBA00022692"/>
    </source>
</evidence>
<dbReference type="Pfam" id="PF16916">
    <property type="entry name" value="ZT_dimer"/>
    <property type="match status" value="1"/>
</dbReference>
<evidence type="ECO:0000259" key="7">
    <source>
        <dbReference type="Pfam" id="PF01545"/>
    </source>
</evidence>
<comment type="subcellular location">
    <subcellularLocation>
        <location evidence="1">Membrane</location>
        <topology evidence="1">Multi-pass membrane protein</topology>
    </subcellularLocation>
</comment>
<evidence type="ECO:0000259" key="8">
    <source>
        <dbReference type="Pfam" id="PF16916"/>
    </source>
</evidence>
<dbReference type="InterPro" id="IPR050291">
    <property type="entry name" value="CDF_Transporter"/>
</dbReference>
<reference evidence="9" key="1">
    <citation type="submission" date="2018-06" db="EMBL/GenBank/DDBJ databases">
        <authorList>
            <person name="Zhirakovskaya E."/>
        </authorList>
    </citation>
    <scope>NUCLEOTIDE SEQUENCE</scope>
</reference>
<dbReference type="InterPro" id="IPR027470">
    <property type="entry name" value="Cation_efflux_CTD"/>
</dbReference>
<evidence type="ECO:0000313" key="9">
    <source>
        <dbReference type="EMBL" id="VAW79289.1"/>
    </source>
</evidence>
<protein>
    <submittedName>
        <fullName evidence="9">Cobalt-zinc-cadmium resistance protein</fullName>
    </submittedName>
</protein>
<evidence type="ECO:0000256" key="1">
    <source>
        <dbReference type="ARBA" id="ARBA00004141"/>
    </source>
</evidence>
<dbReference type="InterPro" id="IPR058533">
    <property type="entry name" value="Cation_efflux_TM"/>
</dbReference>
<dbReference type="GO" id="GO:0008324">
    <property type="term" value="F:monoatomic cation transmembrane transporter activity"/>
    <property type="evidence" value="ECO:0007669"/>
    <property type="project" value="InterPro"/>
</dbReference>
<keyword evidence="5" id="KW-1133">Transmembrane helix</keyword>
<dbReference type="Pfam" id="PF01545">
    <property type="entry name" value="Cation_efflux"/>
    <property type="match status" value="1"/>
</dbReference>
<feature type="domain" description="Cation efflux protein cytoplasmic" evidence="8">
    <location>
        <begin position="221"/>
        <end position="299"/>
    </location>
</feature>
<dbReference type="InterPro" id="IPR027469">
    <property type="entry name" value="Cation_efflux_TMD_sf"/>
</dbReference>
<dbReference type="Gene3D" id="3.30.70.1350">
    <property type="entry name" value="Cation efflux protein, cytoplasmic domain"/>
    <property type="match status" value="1"/>
</dbReference>
<evidence type="ECO:0000256" key="6">
    <source>
        <dbReference type="ARBA" id="ARBA00023136"/>
    </source>
</evidence>
<dbReference type="EMBL" id="UOFL01000171">
    <property type="protein sequence ID" value="VAW79289.1"/>
    <property type="molecule type" value="Genomic_DNA"/>
</dbReference>
<evidence type="ECO:0000256" key="2">
    <source>
        <dbReference type="ARBA" id="ARBA00008114"/>
    </source>
</evidence>
<dbReference type="Gene3D" id="1.20.1510.10">
    <property type="entry name" value="Cation efflux protein transmembrane domain"/>
    <property type="match status" value="1"/>
</dbReference>
<dbReference type="FunFam" id="1.20.1510.10:FF:000006">
    <property type="entry name" value="Divalent cation efflux transporter"/>
    <property type="match status" value="1"/>
</dbReference>
<evidence type="ECO:0000256" key="3">
    <source>
        <dbReference type="ARBA" id="ARBA00022448"/>
    </source>
</evidence>
<dbReference type="AlphaFoldDB" id="A0A3B0YYK1"/>
<evidence type="ECO:0000256" key="5">
    <source>
        <dbReference type="ARBA" id="ARBA00022989"/>
    </source>
</evidence>
<dbReference type="PANTHER" id="PTHR43840">
    <property type="entry name" value="MITOCHONDRIAL METAL TRANSPORTER 1-RELATED"/>
    <property type="match status" value="1"/>
</dbReference>
<organism evidence="9">
    <name type="scientific">hydrothermal vent metagenome</name>
    <dbReference type="NCBI Taxonomy" id="652676"/>
    <lineage>
        <taxon>unclassified sequences</taxon>
        <taxon>metagenomes</taxon>
        <taxon>ecological metagenomes</taxon>
    </lineage>
</organism>